<comment type="caution">
    <text evidence="3">The sequence shown here is derived from an EMBL/GenBank/DDBJ whole genome shotgun (WGS) entry which is preliminary data.</text>
</comment>
<dbReference type="InterPro" id="IPR010406">
    <property type="entry name" value="DUF1003"/>
</dbReference>
<dbReference type="AlphaFoldDB" id="A0A1V2H1A9"/>
<evidence type="ECO:0000313" key="3">
    <source>
        <dbReference type="EMBL" id="ONG50388.1"/>
    </source>
</evidence>
<dbReference type="Proteomes" id="UP000188879">
    <property type="component" value="Unassembled WGS sequence"/>
</dbReference>
<keyword evidence="2" id="KW-0812">Transmembrane</keyword>
<keyword evidence="2" id="KW-1133">Transmembrane helix</keyword>
<evidence type="ECO:0000256" key="1">
    <source>
        <dbReference type="SAM" id="Coils"/>
    </source>
</evidence>
<evidence type="ECO:0000313" key="4">
    <source>
        <dbReference type="Proteomes" id="UP000188879"/>
    </source>
</evidence>
<dbReference type="PANTHER" id="PTHR41386:SF1">
    <property type="entry name" value="MEMBRANE PROTEIN"/>
    <property type="match status" value="1"/>
</dbReference>
<dbReference type="RefSeq" id="WP_076958771.1">
    <property type="nucleotide sequence ID" value="NZ_MLCO01000190.1"/>
</dbReference>
<feature type="coiled-coil region" evidence="1">
    <location>
        <begin position="143"/>
        <end position="182"/>
    </location>
</feature>
<accession>A0A1V2H1A9</accession>
<keyword evidence="4" id="KW-1185">Reference proteome</keyword>
<gene>
    <name evidence="3" type="ORF">BKE38_18370</name>
</gene>
<dbReference type="PANTHER" id="PTHR41386">
    <property type="entry name" value="INTEGRAL MEMBRANE PROTEIN-RELATED"/>
    <property type="match status" value="1"/>
</dbReference>
<dbReference type="EMBL" id="MLCO01000190">
    <property type="protein sequence ID" value="ONG50388.1"/>
    <property type="molecule type" value="Genomic_DNA"/>
</dbReference>
<keyword evidence="1" id="KW-0175">Coiled coil</keyword>
<reference evidence="3 4" key="1">
    <citation type="submission" date="2016-10" db="EMBL/GenBank/DDBJ databases">
        <title>Draft Genome sequence of Roseomonas sp. strain M3.</title>
        <authorList>
            <person name="Subhash Y."/>
            <person name="Lee S."/>
        </authorList>
    </citation>
    <scope>NUCLEOTIDE SEQUENCE [LARGE SCALE GENOMIC DNA]</scope>
    <source>
        <strain evidence="3 4">M3</strain>
    </source>
</reference>
<evidence type="ECO:0000256" key="2">
    <source>
        <dbReference type="SAM" id="Phobius"/>
    </source>
</evidence>
<dbReference type="OrthoDB" id="9795736at2"/>
<proteinExistence type="predicted"/>
<sequence>MSDNPPDPDSAEYRALAERWFGRGATIGKAQHRALCRALTRRPLSHDTNEAFAERLSFGDRIADRVASFGGSWTFILICIGVLVVWVGVNVLLLTRPFDPYPFVFLNLVLSMVAALQAPIIMMSQNRQSAKDRLVAAHDYEVNLKAEIEIMALHEKLDRMRIEGLHAQLEAQQAILAELKQELARLHAPR</sequence>
<feature type="transmembrane region" description="Helical" evidence="2">
    <location>
        <begin position="101"/>
        <end position="123"/>
    </location>
</feature>
<dbReference type="Pfam" id="PF06210">
    <property type="entry name" value="DUF1003"/>
    <property type="match status" value="1"/>
</dbReference>
<name>A0A1V2H1A9_9PROT</name>
<keyword evidence="2" id="KW-0472">Membrane</keyword>
<organism evidence="3 4">
    <name type="scientific">Teichococcus deserti</name>
    <dbReference type="NCBI Taxonomy" id="1817963"/>
    <lineage>
        <taxon>Bacteria</taxon>
        <taxon>Pseudomonadati</taxon>
        <taxon>Pseudomonadota</taxon>
        <taxon>Alphaproteobacteria</taxon>
        <taxon>Acetobacterales</taxon>
        <taxon>Roseomonadaceae</taxon>
        <taxon>Roseomonas</taxon>
    </lineage>
</organism>
<protein>
    <recommendedName>
        <fullName evidence="5">Cyclic nucleotide-binding protein</fullName>
    </recommendedName>
</protein>
<feature type="transmembrane region" description="Helical" evidence="2">
    <location>
        <begin position="66"/>
        <end position="89"/>
    </location>
</feature>
<evidence type="ECO:0008006" key="5">
    <source>
        <dbReference type="Google" id="ProtNLM"/>
    </source>
</evidence>